<name>A0A6C0HRR8_9ZZZZ</name>
<accession>A0A6C0HRR8</accession>
<reference evidence="1" key="1">
    <citation type="journal article" date="2020" name="Nature">
        <title>Giant virus diversity and host interactions through global metagenomics.</title>
        <authorList>
            <person name="Schulz F."/>
            <person name="Roux S."/>
            <person name="Paez-Espino D."/>
            <person name="Jungbluth S."/>
            <person name="Walsh D.A."/>
            <person name="Denef V.J."/>
            <person name="McMahon K.D."/>
            <person name="Konstantinidis K.T."/>
            <person name="Eloe-Fadrosh E.A."/>
            <person name="Kyrpides N.C."/>
            <person name="Woyke T."/>
        </authorList>
    </citation>
    <scope>NUCLEOTIDE SEQUENCE</scope>
    <source>
        <strain evidence="1">GVMAG-M-3300023184-167</strain>
    </source>
</reference>
<dbReference type="EMBL" id="MN740008">
    <property type="protein sequence ID" value="QHT83371.1"/>
    <property type="molecule type" value="Genomic_DNA"/>
</dbReference>
<proteinExistence type="predicted"/>
<sequence>MPNFDTSTIQPFSRAVYFSTLHQNLPERIAAIKANKCMCFTYNNPTNYFYKPHSDLGRVGTISSAYQAQRKRI</sequence>
<protein>
    <submittedName>
        <fullName evidence="1">Uncharacterized protein</fullName>
    </submittedName>
</protein>
<organism evidence="1">
    <name type="scientific">viral metagenome</name>
    <dbReference type="NCBI Taxonomy" id="1070528"/>
    <lineage>
        <taxon>unclassified sequences</taxon>
        <taxon>metagenomes</taxon>
        <taxon>organismal metagenomes</taxon>
    </lineage>
</organism>
<evidence type="ECO:0000313" key="1">
    <source>
        <dbReference type="EMBL" id="QHT83371.1"/>
    </source>
</evidence>
<dbReference type="AlphaFoldDB" id="A0A6C0HRR8"/>